<dbReference type="EMBL" id="BARW01021196">
    <property type="protein sequence ID" value="GAJ00408.1"/>
    <property type="molecule type" value="Genomic_DNA"/>
</dbReference>
<proteinExistence type="predicted"/>
<accession>X1T511</accession>
<feature type="non-terminal residue" evidence="1">
    <location>
        <position position="186"/>
    </location>
</feature>
<gene>
    <name evidence="1" type="ORF">S12H4_35661</name>
</gene>
<dbReference type="AlphaFoldDB" id="X1T511"/>
<sequence>MNYIEVEKGDPYAVALYLMFYDRVKRSEASKTIAAPRENKISKIMLVFQRHFAESSGQGKARLPVLAIYAIYSRLVTEVNRYEGTHLLPLERHTTSDLRSGSVGDIQVDRNGEPFEGVEVKSEKPITAAMITELPRKFGGREISRYYVLSTSKPYIRPEDERSVQNAINETEKETGTQVIANGLIR</sequence>
<comment type="caution">
    <text evidence="1">The sequence shown here is derived from an EMBL/GenBank/DDBJ whole genome shotgun (WGS) entry which is preliminary data.</text>
</comment>
<name>X1T511_9ZZZZ</name>
<organism evidence="1">
    <name type="scientific">marine sediment metagenome</name>
    <dbReference type="NCBI Taxonomy" id="412755"/>
    <lineage>
        <taxon>unclassified sequences</taxon>
        <taxon>metagenomes</taxon>
        <taxon>ecological metagenomes</taxon>
    </lineage>
</organism>
<evidence type="ECO:0000313" key="1">
    <source>
        <dbReference type="EMBL" id="GAJ00408.1"/>
    </source>
</evidence>
<protein>
    <submittedName>
        <fullName evidence="1">Uncharacterized protein</fullName>
    </submittedName>
</protein>
<reference evidence="1" key="1">
    <citation type="journal article" date="2014" name="Front. Microbiol.">
        <title>High frequency of phylogenetically diverse reductive dehalogenase-homologous genes in deep subseafloor sedimentary metagenomes.</title>
        <authorList>
            <person name="Kawai M."/>
            <person name="Futagami T."/>
            <person name="Toyoda A."/>
            <person name="Takaki Y."/>
            <person name="Nishi S."/>
            <person name="Hori S."/>
            <person name="Arai W."/>
            <person name="Tsubouchi T."/>
            <person name="Morono Y."/>
            <person name="Uchiyama I."/>
            <person name="Ito T."/>
            <person name="Fujiyama A."/>
            <person name="Inagaki F."/>
            <person name="Takami H."/>
        </authorList>
    </citation>
    <scope>NUCLEOTIDE SEQUENCE</scope>
    <source>
        <strain evidence="1">Expedition CK06-06</strain>
    </source>
</reference>